<organism evidence="3">
    <name type="scientific">Solanum lycopersicum</name>
    <name type="common">Tomato</name>
    <name type="synonym">Lycopersicon esculentum</name>
    <dbReference type="NCBI Taxonomy" id="4081"/>
    <lineage>
        <taxon>Eukaryota</taxon>
        <taxon>Viridiplantae</taxon>
        <taxon>Streptophyta</taxon>
        <taxon>Embryophyta</taxon>
        <taxon>Tracheophyta</taxon>
        <taxon>Spermatophyta</taxon>
        <taxon>Magnoliopsida</taxon>
        <taxon>eudicotyledons</taxon>
        <taxon>Gunneridae</taxon>
        <taxon>Pentapetalae</taxon>
        <taxon>asterids</taxon>
        <taxon>lamiids</taxon>
        <taxon>Solanales</taxon>
        <taxon>Solanaceae</taxon>
        <taxon>Solanoideae</taxon>
        <taxon>Solaneae</taxon>
        <taxon>Solanum</taxon>
        <taxon>Solanum subgen. Lycopersicon</taxon>
    </lineage>
</organism>
<evidence type="ECO:0000313" key="4">
    <source>
        <dbReference type="Proteomes" id="UP000004994"/>
    </source>
</evidence>
<feature type="region of interest" description="Disordered" evidence="1">
    <location>
        <begin position="36"/>
        <end position="56"/>
    </location>
</feature>
<evidence type="ECO:0000259" key="2">
    <source>
        <dbReference type="Pfam" id="PF07727"/>
    </source>
</evidence>
<dbReference type="EnsemblPlants" id="Solyc03g059505.1.1">
    <property type="protein sequence ID" value="Solyc03g059505.1.1"/>
    <property type="gene ID" value="Solyc03g059505.1"/>
</dbReference>
<name>A0A3Q7FKW2_SOLLC</name>
<reference evidence="3" key="1">
    <citation type="journal article" date="2012" name="Nature">
        <title>The tomato genome sequence provides insights into fleshy fruit evolution.</title>
        <authorList>
            <consortium name="Tomato Genome Consortium"/>
        </authorList>
    </citation>
    <scope>NUCLEOTIDE SEQUENCE [LARGE SCALE GENOMIC DNA]</scope>
    <source>
        <strain evidence="3">cv. Heinz 1706</strain>
    </source>
</reference>
<dbReference type="Gramene" id="Solyc03g059505.1.1">
    <property type="protein sequence ID" value="Solyc03g059505.1.1"/>
    <property type="gene ID" value="Solyc03g059505.1"/>
</dbReference>
<proteinExistence type="predicted"/>
<sequence length="218" mass="24239">MGHVRANYYKLHGYPADWKSKRRNNTAHISANHVGFNNTPGLPMHDQNTTNESSSSKFPPTVYSGVFCQQQQLHSHQQQFHPHFSPQQYMQLLKLIEPENAKINCDTTATAHASGIGTSLIPDADKWIIDTGASKHMLKTQGAQIKSQQTQATTANVHTGSSLIVVLLYVDDLLATGSCKSLIVQTRNDLQLKFNMNDLGELTFFLGIEFARSKEGML</sequence>
<keyword evidence="4" id="KW-1185">Reference proteome</keyword>
<dbReference type="AlphaFoldDB" id="A0A3Q7FKW2"/>
<reference evidence="3" key="2">
    <citation type="submission" date="2019-01" db="UniProtKB">
        <authorList>
            <consortium name="EnsemblPlants"/>
        </authorList>
    </citation>
    <scope>IDENTIFICATION</scope>
    <source>
        <strain evidence="3">cv. Heinz 1706</strain>
    </source>
</reference>
<dbReference type="STRING" id="4081.A0A3Q7FKW2"/>
<accession>A0A3Q7FKW2</accession>
<evidence type="ECO:0000256" key="1">
    <source>
        <dbReference type="SAM" id="MobiDB-lite"/>
    </source>
</evidence>
<feature type="domain" description="Reverse transcriptase Ty1/copia-type" evidence="2">
    <location>
        <begin position="158"/>
        <end position="216"/>
    </location>
</feature>
<evidence type="ECO:0000313" key="3">
    <source>
        <dbReference type="EnsemblPlants" id="Solyc03g059505.1.1"/>
    </source>
</evidence>
<protein>
    <recommendedName>
        <fullName evidence="2">Reverse transcriptase Ty1/copia-type domain-containing protein</fullName>
    </recommendedName>
</protein>
<dbReference type="Proteomes" id="UP000004994">
    <property type="component" value="Chromosome 3"/>
</dbReference>
<dbReference type="InParanoid" id="A0A3Q7FKW2"/>
<dbReference type="Pfam" id="PF07727">
    <property type="entry name" value="RVT_2"/>
    <property type="match status" value="1"/>
</dbReference>
<dbReference type="InterPro" id="IPR013103">
    <property type="entry name" value="RVT_2"/>
</dbReference>